<dbReference type="SUPFAM" id="SSF55277">
    <property type="entry name" value="GYF domain"/>
    <property type="match status" value="1"/>
</dbReference>
<dbReference type="InterPro" id="IPR025640">
    <property type="entry name" value="GYF_2"/>
</dbReference>
<dbReference type="EMBL" id="JAZDRO010000004">
    <property type="protein sequence ID" value="MEE2567078.1"/>
    <property type="molecule type" value="Genomic_DNA"/>
</dbReference>
<dbReference type="Proteomes" id="UP001310692">
    <property type="component" value="Unassembled WGS sequence"/>
</dbReference>
<keyword evidence="3" id="KW-1185">Reference proteome</keyword>
<proteinExistence type="predicted"/>
<dbReference type="InterPro" id="IPR035445">
    <property type="entry name" value="GYF-like_dom_sf"/>
</dbReference>
<accession>A0ABU7LZV4</accession>
<comment type="caution">
    <text evidence="2">The sequence shown here is derived from an EMBL/GenBank/DDBJ whole genome shotgun (WGS) entry which is preliminary data.</text>
</comment>
<name>A0ABU7LZV4_9PROT</name>
<gene>
    <name evidence="2" type="ORF">V0U35_10330</name>
</gene>
<feature type="domain" description="GYF" evidence="1">
    <location>
        <begin position="11"/>
        <end position="58"/>
    </location>
</feature>
<evidence type="ECO:0000313" key="2">
    <source>
        <dbReference type="EMBL" id="MEE2567078.1"/>
    </source>
</evidence>
<reference evidence="2 3" key="1">
    <citation type="submission" date="2024-01" db="EMBL/GenBank/DDBJ databases">
        <title>Hyphobacterium bacterium isolated from marine sediment.</title>
        <authorList>
            <person name="Zhao S."/>
        </authorList>
    </citation>
    <scope>NUCLEOTIDE SEQUENCE [LARGE SCALE GENOMIC DNA]</scope>
    <source>
        <strain evidence="2 3">Y60-23</strain>
    </source>
</reference>
<dbReference type="Pfam" id="PF14237">
    <property type="entry name" value="GYF_2"/>
    <property type="match status" value="1"/>
</dbReference>
<organism evidence="2 3">
    <name type="scientific">Hyphobacterium marinum</name>
    <dbReference type="NCBI Taxonomy" id="3116574"/>
    <lineage>
        <taxon>Bacteria</taxon>
        <taxon>Pseudomonadati</taxon>
        <taxon>Pseudomonadota</taxon>
        <taxon>Alphaproteobacteria</taxon>
        <taxon>Maricaulales</taxon>
        <taxon>Maricaulaceae</taxon>
        <taxon>Hyphobacterium</taxon>
    </lineage>
</organism>
<evidence type="ECO:0000259" key="1">
    <source>
        <dbReference type="Pfam" id="PF14237"/>
    </source>
</evidence>
<sequence>MSRDGGTTKTWFVKVDGRVYGPYTQAQMRGFIQEGRVAAHSLVSIERDGGWKPALEVEILRGWLDQARGAANDRSGGEGQASNFIIVADIRSETGSAFQSALSHFGDETKIVDGVWLLRTASSAARLRNELSHLLDRDDSLFIVDASRNKTAWFNLGDTIDQRIREVWNPGGTRSSDDT</sequence>
<evidence type="ECO:0000313" key="3">
    <source>
        <dbReference type="Proteomes" id="UP001310692"/>
    </source>
</evidence>
<protein>
    <submittedName>
        <fullName evidence="2">DUF4339 domain-containing protein</fullName>
    </submittedName>
</protein>
<dbReference type="RefSeq" id="WP_330196637.1">
    <property type="nucleotide sequence ID" value="NZ_JAZDRO010000004.1"/>
</dbReference>